<dbReference type="GO" id="GO:0005694">
    <property type="term" value="C:chromosome"/>
    <property type="evidence" value="ECO:0007669"/>
    <property type="project" value="TreeGrafter"/>
</dbReference>
<name>A0AAN6GXW2_9PEZI</name>
<dbReference type="InterPro" id="IPR027417">
    <property type="entry name" value="P-loop_NTPase"/>
</dbReference>
<feature type="region of interest" description="Disordered" evidence="2">
    <location>
        <begin position="1"/>
        <end position="22"/>
    </location>
</feature>
<gene>
    <name evidence="4" type="ORF">LTR91_026076</name>
</gene>
<dbReference type="PROSITE" id="PS51192">
    <property type="entry name" value="HELICASE_ATP_BIND_1"/>
    <property type="match status" value="1"/>
</dbReference>
<dbReference type="GO" id="GO:0043138">
    <property type="term" value="F:3'-5' DNA helicase activity"/>
    <property type="evidence" value="ECO:0007669"/>
    <property type="project" value="TreeGrafter"/>
</dbReference>
<protein>
    <recommendedName>
        <fullName evidence="3">Helicase ATP-binding domain-containing protein</fullName>
    </recommendedName>
</protein>
<dbReference type="PANTHER" id="PTHR13710">
    <property type="entry name" value="DNA HELICASE RECQ FAMILY MEMBER"/>
    <property type="match status" value="1"/>
</dbReference>
<feature type="compositionally biased region" description="Basic residues" evidence="2">
    <location>
        <begin position="1"/>
        <end position="10"/>
    </location>
</feature>
<dbReference type="AlphaFoldDB" id="A0AAN6GXW2"/>
<sequence>MISSAAKRRTSPQAERDATEDANRVRGFDDHRSVVVPWLRETGIVDHVRGLKKDEIRAAITIPSPSDDSALRRIIDATDSMLREAHRWCFDGPHCMLTWPCRAVLGRFQSSQNESFGKIRPFDPYKEPGTLQTYISLAHRALAYFDRVVAGDEDFFSGETEESTKPEDIVQPSEEQLVAWKDIRILAGCKPPAEQEAEKDRLKSRLIEFWVLLVCQTTGSRRYSSPLLSFCAMLSIKPSTQGWIGPGDFNSHLSGIIWVVQLLFFFDSARKEKDGGGETLAQVKQYCERYLQQTVETPMGEILRWRLLLFRVSKDTVGDHEAFWDESEQVLTYEDVEWHMDQISTLLESEYRDCRRLLYDDLLFGVTGILHMHAWTLRDSANVDTVGWDFTQHRDNGHLSMGVGMALLTAIERSDSISRLFLVNARQSSSGLAWRESALATSGQPLRESEFFAMTWRNTQRRRSITLCHERVVIHVRYHKGQQQTGRYKDNIRFLAQPIGDLLLDYIVYVMPLRQIFLRQQSPKALLSPFLWEKNGKVWADGQLSRYLGEASARACVPRLHVSNWRQMTVAIVKTKFVSQISVFEANDQDEDAEEVDDNIRIMTRQRNHKTQTVNRAYANQIGAAYGNVWDGLIRMGLRASTLWQDFWGVEVTLKGQKRGRAKEESWLAKRVAMGVYRPRKPWSAEALLAGAKRLYGNDELGWKSAEQEQALTTIMSWTEQVVAILPTGAGKSLLFMLPCTLPDAGVTVLVVPLVSLRGDLLRRLRELRIDHIEWSSGERRESGLVLVTAEAASTKDFMIYAQALIAQQKLDRVVVDECHLTVTAASYRESIVDVTLIRSLPTQFVYLTATLPPSMYAEFEERNYLLHPKVIRASSNRPNLFYMVREIKTGNGSLLEQAAAEAQDAWNRSNLFNISQDKIILYVRTRDEAIELASLLDCTVYTARSGSAGR</sequence>
<comment type="similarity">
    <text evidence="1">Belongs to the helicase family. RecQ subfamily.</text>
</comment>
<dbReference type="GO" id="GO:0003676">
    <property type="term" value="F:nucleic acid binding"/>
    <property type="evidence" value="ECO:0007669"/>
    <property type="project" value="InterPro"/>
</dbReference>
<evidence type="ECO:0000259" key="3">
    <source>
        <dbReference type="PROSITE" id="PS51192"/>
    </source>
</evidence>
<reference evidence="4" key="1">
    <citation type="submission" date="2023-06" db="EMBL/GenBank/DDBJ databases">
        <title>Black Yeasts Isolated from many extreme environments.</title>
        <authorList>
            <person name="Coleine C."/>
            <person name="Stajich J.E."/>
            <person name="Selbmann L."/>
        </authorList>
    </citation>
    <scope>NUCLEOTIDE SEQUENCE</scope>
    <source>
        <strain evidence="4">CCFEE 5200</strain>
    </source>
</reference>
<comment type="caution">
    <text evidence="4">The sequence shown here is derived from an EMBL/GenBank/DDBJ whole genome shotgun (WGS) entry which is preliminary data.</text>
</comment>
<dbReference type="GO" id="GO:0005737">
    <property type="term" value="C:cytoplasm"/>
    <property type="evidence" value="ECO:0007669"/>
    <property type="project" value="TreeGrafter"/>
</dbReference>
<evidence type="ECO:0000256" key="1">
    <source>
        <dbReference type="ARBA" id="ARBA00005446"/>
    </source>
</evidence>
<dbReference type="InterPro" id="IPR014001">
    <property type="entry name" value="Helicase_ATP-bd"/>
</dbReference>
<dbReference type="GO" id="GO:0005524">
    <property type="term" value="F:ATP binding"/>
    <property type="evidence" value="ECO:0007669"/>
    <property type="project" value="InterPro"/>
</dbReference>
<evidence type="ECO:0000256" key="2">
    <source>
        <dbReference type="SAM" id="MobiDB-lite"/>
    </source>
</evidence>
<keyword evidence="5" id="KW-1185">Reference proteome</keyword>
<dbReference type="PANTHER" id="PTHR13710:SF154">
    <property type="entry name" value="RECQ HELICASE, PUTATIVE (AFU_ORTHOLOGUE AFUA_6G14720)-RELATED"/>
    <property type="match status" value="1"/>
</dbReference>
<dbReference type="EMBL" id="JAUJLE010000966">
    <property type="protein sequence ID" value="KAK0949900.1"/>
    <property type="molecule type" value="Genomic_DNA"/>
</dbReference>
<dbReference type="GO" id="GO:0009378">
    <property type="term" value="F:four-way junction helicase activity"/>
    <property type="evidence" value="ECO:0007669"/>
    <property type="project" value="TreeGrafter"/>
</dbReference>
<dbReference type="InterPro" id="IPR011545">
    <property type="entry name" value="DEAD/DEAH_box_helicase_dom"/>
</dbReference>
<proteinExistence type="inferred from homology"/>
<dbReference type="Pfam" id="PF00270">
    <property type="entry name" value="DEAD"/>
    <property type="match status" value="1"/>
</dbReference>
<dbReference type="SMART" id="SM00487">
    <property type="entry name" value="DEXDc"/>
    <property type="match status" value="1"/>
</dbReference>
<evidence type="ECO:0000313" key="5">
    <source>
        <dbReference type="Proteomes" id="UP001175353"/>
    </source>
</evidence>
<dbReference type="Gene3D" id="3.40.50.300">
    <property type="entry name" value="P-loop containing nucleotide triphosphate hydrolases"/>
    <property type="match status" value="1"/>
</dbReference>
<evidence type="ECO:0000313" key="4">
    <source>
        <dbReference type="EMBL" id="KAK0949900.1"/>
    </source>
</evidence>
<feature type="domain" description="Helicase ATP-binding" evidence="3">
    <location>
        <begin position="713"/>
        <end position="870"/>
    </location>
</feature>
<dbReference type="SUPFAM" id="SSF52540">
    <property type="entry name" value="P-loop containing nucleoside triphosphate hydrolases"/>
    <property type="match status" value="2"/>
</dbReference>
<dbReference type="GO" id="GO:0000724">
    <property type="term" value="P:double-strand break repair via homologous recombination"/>
    <property type="evidence" value="ECO:0007669"/>
    <property type="project" value="TreeGrafter"/>
</dbReference>
<organism evidence="4 5">
    <name type="scientific">Friedmanniomyces endolithicus</name>
    <dbReference type="NCBI Taxonomy" id="329885"/>
    <lineage>
        <taxon>Eukaryota</taxon>
        <taxon>Fungi</taxon>
        <taxon>Dikarya</taxon>
        <taxon>Ascomycota</taxon>
        <taxon>Pezizomycotina</taxon>
        <taxon>Dothideomycetes</taxon>
        <taxon>Dothideomycetidae</taxon>
        <taxon>Mycosphaerellales</taxon>
        <taxon>Teratosphaeriaceae</taxon>
        <taxon>Friedmanniomyces</taxon>
    </lineage>
</organism>
<dbReference type="Proteomes" id="UP001175353">
    <property type="component" value="Unassembled WGS sequence"/>
</dbReference>
<accession>A0AAN6GXW2</accession>